<dbReference type="RefSeq" id="WP_203870729.1">
    <property type="nucleotide sequence ID" value="NZ_BONW01000044.1"/>
</dbReference>
<dbReference type="Proteomes" id="UP000646749">
    <property type="component" value="Unassembled WGS sequence"/>
</dbReference>
<name>A0ABQ4ECG4_9ACTN</name>
<reference evidence="1 2" key="1">
    <citation type="submission" date="2021-01" db="EMBL/GenBank/DDBJ databases">
        <title>Whole genome shotgun sequence of Plantactinospora endophytica NBRC 110450.</title>
        <authorList>
            <person name="Komaki H."/>
            <person name="Tamura T."/>
        </authorList>
    </citation>
    <scope>NUCLEOTIDE SEQUENCE [LARGE SCALE GENOMIC DNA]</scope>
    <source>
        <strain evidence="1 2">NBRC 110450</strain>
    </source>
</reference>
<protein>
    <submittedName>
        <fullName evidence="1">Uncharacterized protein</fullName>
    </submittedName>
</protein>
<dbReference type="EMBL" id="BONW01000044">
    <property type="protein sequence ID" value="GIG92376.1"/>
    <property type="molecule type" value="Genomic_DNA"/>
</dbReference>
<keyword evidence="2" id="KW-1185">Reference proteome</keyword>
<evidence type="ECO:0000313" key="2">
    <source>
        <dbReference type="Proteomes" id="UP000646749"/>
    </source>
</evidence>
<sequence>MNIPATFNPSALVEAYRQALSAYDYYRELKAKGDAESMDEARCLLLGWGEVWELLDAIGLPVEQDEDSDGAGDEAID</sequence>
<proteinExistence type="predicted"/>
<accession>A0ABQ4ECG4</accession>
<organism evidence="1 2">
    <name type="scientific">Plantactinospora endophytica</name>
    <dbReference type="NCBI Taxonomy" id="673535"/>
    <lineage>
        <taxon>Bacteria</taxon>
        <taxon>Bacillati</taxon>
        <taxon>Actinomycetota</taxon>
        <taxon>Actinomycetes</taxon>
        <taxon>Micromonosporales</taxon>
        <taxon>Micromonosporaceae</taxon>
        <taxon>Plantactinospora</taxon>
    </lineage>
</organism>
<comment type="caution">
    <text evidence="1">The sequence shown here is derived from an EMBL/GenBank/DDBJ whole genome shotgun (WGS) entry which is preliminary data.</text>
</comment>
<evidence type="ECO:0000313" key="1">
    <source>
        <dbReference type="EMBL" id="GIG92376.1"/>
    </source>
</evidence>
<gene>
    <name evidence="1" type="ORF">Pen02_73120</name>
</gene>